<organism evidence="1 2">
    <name type="scientific">Pseudomonas avellanae</name>
    <dbReference type="NCBI Taxonomy" id="46257"/>
    <lineage>
        <taxon>Bacteria</taxon>
        <taxon>Pseudomonadati</taxon>
        <taxon>Pseudomonadota</taxon>
        <taxon>Gammaproteobacteria</taxon>
        <taxon>Pseudomonadales</taxon>
        <taxon>Pseudomonadaceae</taxon>
        <taxon>Pseudomonas</taxon>
    </lineage>
</organism>
<dbReference type="AlphaFoldDB" id="A0A3M5TQZ0"/>
<reference evidence="1 2" key="1">
    <citation type="submission" date="2018-08" db="EMBL/GenBank/DDBJ databases">
        <title>Recombination of ecologically and evolutionarily significant loci maintains genetic cohesion in the Pseudomonas syringae species complex.</title>
        <authorList>
            <person name="Dillon M."/>
            <person name="Thakur S."/>
            <person name="Almeida R.N.D."/>
            <person name="Weir B.S."/>
            <person name="Guttman D.S."/>
        </authorList>
    </citation>
    <scope>NUCLEOTIDE SEQUENCE [LARGE SCALE GENOMIC DNA]</scope>
    <source>
        <strain evidence="1 2">ICMP 9749</strain>
    </source>
</reference>
<gene>
    <name evidence="1" type="ORF">ALP32_200037</name>
</gene>
<dbReference type="Gene3D" id="3.40.50.300">
    <property type="entry name" value="P-loop containing nucleotide triphosphate hydrolases"/>
    <property type="match status" value="1"/>
</dbReference>
<evidence type="ECO:0000313" key="1">
    <source>
        <dbReference type="EMBL" id="RMU35417.1"/>
    </source>
</evidence>
<evidence type="ECO:0000313" key="2">
    <source>
        <dbReference type="Proteomes" id="UP000281514"/>
    </source>
</evidence>
<dbReference type="PANTHER" id="PTHR35894">
    <property type="entry name" value="GENERAL SECRETION PATHWAY PROTEIN A-RELATED"/>
    <property type="match status" value="1"/>
</dbReference>
<dbReference type="EMBL" id="RBTX01000267">
    <property type="protein sequence ID" value="RMU35417.1"/>
    <property type="molecule type" value="Genomic_DNA"/>
</dbReference>
<name>A0A3M5TQZ0_9PSED</name>
<comment type="caution">
    <text evidence="1">The sequence shown here is derived from an EMBL/GenBank/DDBJ whole genome shotgun (WGS) entry which is preliminary data.</text>
</comment>
<dbReference type="InterPro" id="IPR052026">
    <property type="entry name" value="ExeA_AAA_ATPase_DNA-bind"/>
</dbReference>
<dbReference type="InterPro" id="IPR027417">
    <property type="entry name" value="P-loop_NTPase"/>
</dbReference>
<accession>A0A3M5TQZ0</accession>
<protein>
    <recommendedName>
        <fullName evidence="3">ExeA-like protein</fullName>
    </recommendedName>
</protein>
<dbReference type="PANTHER" id="PTHR35894:SF1">
    <property type="entry name" value="PHOSPHORIBULOKINASE _ URIDINE KINASE FAMILY"/>
    <property type="match status" value="1"/>
</dbReference>
<dbReference type="RefSeq" id="WP_024421155.1">
    <property type="nucleotide sequence ID" value="NZ_CP091145.1"/>
</dbReference>
<sequence>MRVEVMQHYGLTLPLNQAGYFETAHHQQLIKDIKGAIFEGRLIALCGVIGSGKTVMLRRLQQVMEAEKTCTEGRVDAESILTEDAIDLLATKLRTPLQIQLHISLALEAGYLTGEKPVSAELVESVLSRQLDDLEPTLTRHGYRIKDLVEQFDARPTEIKALFSNALDPARTTELRDRMLAAGLPI</sequence>
<dbReference type="SUPFAM" id="SSF52540">
    <property type="entry name" value="P-loop containing nucleoside triphosphate hydrolases"/>
    <property type="match status" value="1"/>
</dbReference>
<proteinExistence type="predicted"/>
<dbReference type="Proteomes" id="UP000281514">
    <property type="component" value="Unassembled WGS sequence"/>
</dbReference>
<evidence type="ECO:0008006" key="3">
    <source>
        <dbReference type="Google" id="ProtNLM"/>
    </source>
</evidence>